<reference evidence="1" key="1">
    <citation type="journal article" date="2023" name="Science">
        <title>Genome structures resolve the early diversification of teleost fishes.</title>
        <authorList>
            <person name="Parey E."/>
            <person name="Louis A."/>
            <person name="Montfort J."/>
            <person name="Bouchez O."/>
            <person name="Roques C."/>
            <person name="Iampietro C."/>
            <person name="Lluch J."/>
            <person name="Castinel A."/>
            <person name="Donnadieu C."/>
            <person name="Desvignes T."/>
            <person name="Floi Bucao C."/>
            <person name="Jouanno E."/>
            <person name="Wen M."/>
            <person name="Mejri S."/>
            <person name="Dirks R."/>
            <person name="Jansen H."/>
            <person name="Henkel C."/>
            <person name="Chen W.J."/>
            <person name="Zahm M."/>
            <person name="Cabau C."/>
            <person name="Klopp C."/>
            <person name="Thompson A.W."/>
            <person name="Robinson-Rechavi M."/>
            <person name="Braasch I."/>
            <person name="Lecointre G."/>
            <person name="Bobe J."/>
            <person name="Postlethwait J.H."/>
            <person name="Berthelot C."/>
            <person name="Roest Crollius H."/>
            <person name="Guiguen Y."/>
        </authorList>
    </citation>
    <scope>NUCLEOTIDE SEQUENCE</scope>
    <source>
        <strain evidence="1">NC1722</strain>
    </source>
</reference>
<proteinExistence type="predicted"/>
<evidence type="ECO:0000313" key="1">
    <source>
        <dbReference type="EMBL" id="KAJ8401411.1"/>
    </source>
</evidence>
<organism evidence="1 2">
    <name type="scientific">Aldrovandia affinis</name>
    <dbReference type="NCBI Taxonomy" id="143900"/>
    <lineage>
        <taxon>Eukaryota</taxon>
        <taxon>Metazoa</taxon>
        <taxon>Chordata</taxon>
        <taxon>Craniata</taxon>
        <taxon>Vertebrata</taxon>
        <taxon>Euteleostomi</taxon>
        <taxon>Actinopterygii</taxon>
        <taxon>Neopterygii</taxon>
        <taxon>Teleostei</taxon>
        <taxon>Notacanthiformes</taxon>
        <taxon>Halosauridae</taxon>
        <taxon>Aldrovandia</taxon>
    </lineage>
</organism>
<protein>
    <submittedName>
        <fullName evidence="1">Uncharacterized protein</fullName>
    </submittedName>
</protein>
<comment type="caution">
    <text evidence="1">The sequence shown here is derived from an EMBL/GenBank/DDBJ whole genome shotgun (WGS) entry which is preliminary data.</text>
</comment>
<keyword evidence="2" id="KW-1185">Reference proteome</keyword>
<name>A0AAD7WLH6_9TELE</name>
<accession>A0AAD7WLH6</accession>
<gene>
    <name evidence="1" type="ORF">AAFF_G00386420</name>
</gene>
<sequence>MREVLNKAEGRTVRSLPKQIALEKRTHFERNHLHIMPAMYRGLTKTTLLGCQLYPTSASSFLILSRMKQD</sequence>
<dbReference type="EMBL" id="JAINUG010000071">
    <property type="protein sequence ID" value="KAJ8401411.1"/>
    <property type="molecule type" value="Genomic_DNA"/>
</dbReference>
<evidence type="ECO:0000313" key="2">
    <source>
        <dbReference type="Proteomes" id="UP001221898"/>
    </source>
</evidence>
<dbReference type="AlphaFoldDB" id="A0AAD7WLH6"/>
<dbReference type="Proteomes" id="UP001221898">
    <property type="component" value="Unassembled WGS sequence"/>
</dbReference>